<dbReference type="InterPro" id="IPR035490">
    <property type="entry name" value="GlmS/FrlB_SIS"/>
</dbReference>
<evidence type="ECO:0000256" key="3">
    <source>
        <dbReference type="ARBA" id="ARBA00016090"/>
    </source>
</evidence>
<accession>A0A428ZKC3</accession>
<dbReference type="EMBL" id="QHKI01000004">
    <property type="protein sequence ID" value="RSM88523.1"/>
    <property type="molecule type" value="Genomic_DNA"/>
</dbReference>
<comment type="catalytic activity">
    <reaction evidence="1">
        <text>D-fructose 6-phosphate + L-glutamine = D-glucosamine 6-phosphate + L-glutamate</text>
        <dbReference type="Rhea" id="RHEA:13237"/>
        <dbReference type="ChEBI" id="CHEBI:29985"/>
        <dbReference type="ChEBI" id="CHEBI:58359"/>
        <dbReference type="ChEBI" id="CHEBI:58725"/>
        <dbReference type="ChEBI" id="CHEBI:61527"/>
        <dbReference type="EC" id="2.6.1.16"/>
    </reaction>
</comment>
<dbReference type="Gene3D" id="3.40.50.10490">
    <property type="entry name" value="Glucose-6-phosphate isomerase like protein, domain 1"/>
    <property type="match status" value="2"/>
</dbReference>
<dbReference type="Proteomes" id="UP000287547">
    <property type="component" value="Unassembled WGS sequence"/>
</dbReference>
<dbReference type="AlphaFoldDB" id="A0A428ZKC3"/>
<evidence type="ECO:0000256" key="2">
    <source>
        <dbReference type="ARBA" id="ARBA00012916"/>
    </source>
</evidence>
<evidence type="ECO:0000256" key="1">
    <source>
        <dbReference type="ARBA" id="ARBA00001031"/>
    </source>
</evidence>
<dbReference type="CDD" id="cd05009">
    <property type="entry name" value="SIS_GlmS_GlmD_2"/>
    <property type="match status" value="1"/>
</dbReference>
<organism evidence="5 6">
    <name type="scientific">Kibdelosporangium aridum</name>
    <dbReference type="NCBI Taxonomy" id="2030"/>
    <lineage>
        <taxon>Bacteria</taxon>
        <taxon>Bacillati</taxon>
        <taxon>Actinomycetota</taxon>
        <taxon>Actinomycetes</taxon>
        <taxon>Pseudonocardiales</taxon>
        <taxon>Pseudonocardiaceae</taxon>
        <taxon>Kibdelosporangium</taxon>
    </lineage>
</organism>
<evidence type="ECO:0000313" key="6">
    <source>
        <dbReference type="Proteomes" id="UP000287547"/>
    </source>
</evidence>
<dbReference type="GO" id="GO:0006047">
    <property type="term" value="P:UDP-N-acetylglucosamine metabolic process"/>
    <property type="evidence" value="ECO:0007669"/>
    <property type="project" value="TreeGrafter"/>
</dbReference>
<dbReference type="PROSITE" id="PS51464">
    <property type="entry name" value="SIS"/>
    <property type="match status" value="2"/>
</dbReference>
<name>A0A428ZKC3_KIBAR</name>
<dbReference type="EC" id="2.6.1.16" evidence="2"/>
<reference evidence="5 6" key="1">
    <citation type="submission" date="2018-05" db="EMBL/GenBank/DDBJ databases">
        <title>Evolution of GPA BGCs.</title>
        <authorList>
            <person name="Waglechner N."/>
            <person name="Wright G.D."/>
        </authorList>
    </citation>
    <scope>NUCLEOTIDE SEQUENCE [LARGE SCALE GENOMIC DNA]</scope>
    <source>
        <strain evidence="5 6">A82846</strain>
    </source>
</reference>
<evidence type="ECO:0000259" key="4">
    <source>
        <dbReference type="PROSITE" id="PS51464"/>
    </source>
</evidence>
<dbReference type="Pfam" id="PF01380">
    <property type="entry name" value="SIS"/>
    <property type="match status" value="2"/>
</dbReference>
<dbReference type="PANTHER" id="PTHR10937:SF0">
    <property type="entry name" value="GLUTAMINE--FRUCTOSE-6-PHOSPHATE TRANSAMINASE (ISOMERIZING)"/>
    <property type="match status" value="1"/>
</dbReference>
<dbReference type="GO" id="GO:0004360">
    <property type="term" value="F:glutamine-fructose-6-phosphate transaminase (isomerizing) activity"/>
    <property type="evidence" value="ECO:0007669"/>
    <property type="project" value="UniProtKB-EC"/>
</dbReference>
<dbReference type="InterPro" id="IPR001347">
    <property type="entry name" value="SIS_dom"/>
</dbReference>
<dbReference type="OrthoDB" id="106547at2"/>
<evidence type="ECO:0000313" key="5">
    <source>
        <dbReference type="EMBL" id="RSM88523.1"/>
    </source>
</evidence>
<sequence>MAARAETQAAQRRDHQAMTEYQMWEGILAIPDALRHSPAGLDAAAEAVASRQSIDLIGCGTSHFAAIAIAHAFQSVAGITAHVHNAFEYAAYPPPHPDTLIALSHTGTTADVMAAVTAHNGLTIGLTDAPMSPLAQTCDHVLVGPGGLEAPLTKTRSYATTLSRGYALALAVARLLGRPAPALEQTLSQAGDLAAFTLATNSADATALAKEFASAPRIVVVGGGPELATAREGALKVTEAAAMHSEAWQVEEAAHGTWASTSPGELVIVLAPHGRSEAHAQRIAQGMRIVGAEVWLLGDSLPQVDEMLMPLFSMLPLYVFAYRLAVARGVNPDIMRTDEEKHRAAREIMRRTVPTKTQW</sequence>
<feature type="domain" description="SIS" evidence="4">
    <location>
        <begin position="208"/>
        <end position="335"/>
    </location>
</feature>
<feature type="domain" description="SIS" evidence="4">
    <location>
        <begin position="44"/>
        <end position="178"/>
    </location>
</feature>
<dbReference type="GO" id="GO:0006002">
    <property type="term" value="P:fructose 6-phosphate metabolic process"/>
    <property type="evidence" value="ECO:0007669"/>
    <property type="project" value="TreeGrafter"/>
</dbReference>
<dbReference type="GO" id="GO:0097367">
    <property type="term" value="F:carbohydrate derivative binding"/>
    <property type="evidence" value="ECO:0007669"/>
    <property type="project" value="InterPro"/>
</dbReference>
<comment type="caution">
    <text evidence="5">The sequence shown here is derived from an EMBL/GenBank/DDBJ whole genome shotgun (WGS) entry which is preliminary data.</text>
</comment>
<dbReference type="InterPro" id="IPR046348">
    <property type="entry name" value="SIS_dom_sf"/>
</dbReference>
<gene>
    <name evidence="5" type="ORF">DMH04_07720</name>
</gene>
<dbReference type="SUPFAM" id="SSF53697">
    <property type="entry name" value="SIS domain"/>
    <property type="match status" value="1"/>
</dbReference>
<dbReference type="GO" id="GO:0006487">
    <property type="term" value="P:protein N-linked glycosylation"/>
    <property type="evidence" value="ECO:0007669"/>
    <property type="project" value="TreeGrafter"/>
</dbReference>
<dbReference type="PANTHER" id="PTHR10937">
    <property type="entry name" value="GLUCOSAMINE--FRUCTOSE-6-PHOSPHATE AMINOTRANSFERASE, ISOMERIZING"/>
    <property type="match status" value="1"/>
</dbReference>
<proteinExistence type="predicted"/>
<protein>
    <recommendedName>
        <fullName evidence="3">Glutamine--fructose-6-phosphate aminotransferase [isomerizing]</fullName>
        <ecNumber evidence="2">2.6.1.16</ecNumber>
    </recommendedName>
</protein>